<keyword evidence="6 11" id="KW-0408">Iron</keyword>
<evidence type="ECO:0000256" key="9">
    <source>
        <dbReference type="ARBA" id="ARBA00023239"/>
    </source>
</evidence>
<protein>
    <recommendedName>
        <fullName evidence="11">Holocytochrome c-type synthase</fullName>
        <ecNumber evidence="11">4.4.1.17</ecNumber>
    </recommendedName>
</protein>
<evidence type="ECO:0000256" key="2">
    <source>
        <dbReference type="ARBA" id="ARBA00007255"/>
    </source>
</evidence>
<evidence type="ECO:0000256" key="5">
    <source>
        <dbReference type="ARBA" id="ARBA00022792"/>
    </source>
</evidence>
<keyword evidence="14" id="KW-1185">Reference proteome</keyword>
<dbReference type="EC" id="4.4.1.17" evidence="11"/>
<evidence type="ECO:0000256" key="11">
    <source>
        <dbReference type="RuleBase" id="RU363130"/>
    </source>
</evidence>
<keyword evidence="5 11" id="KW-0999">Mitochondrion inner membrane</keyword>
<comment type="function">
    <text evidence="11">Lyase that catalyzes the covalent linking of the heme group to the cytochrome C apoprotein to produce the mature functional cytochrome.</text>
</comment>
<evidence type="ECO:0000313" key="13">
    <source>
        <dbReference type="EMBL" id="UYV65254.1"/>
    </source>
</evidence>
<name>A0ABY6K8W6_9ARAC</name>
<sequence length="351" mass="39943">MLASFSRVECRGDESTPGPPLCTGGYPQVFPGRIFEDSPLGYGALLSRRSCVYNMSVQECSNCPQKPAESVAPATCPVTHEKAPSQCPKSSGGCSKKQESAGSSCPMKQDSAGKSCPMRQEAAPLTLWQRCKAAVMGPPAPQQQDGNCAVQDINLLNMMEHPNQQPAPDQPFPLSTHRQVSNIPRWDRDENWVYPSQQMFWNAMLRKGWRWKDDAVEQNDMDHIIRIHNANNEYAWEEILKWEALHCKECAEPKLVSFRGRAKDFTVRARIRQLLGYELPFDRHDWVVDRCGKKVRYILDYYDGGPVDSTTNRFTVIDVRPAPTSLGNILDRTKVMWWRWRYAENNKTETS</sequence>
<comment type="catalytic activity">
    <reaction evidence="10">
        <text>holo-[cytochrome c] = apo-[cytochrome c] + heme b</text>
        <dbReference type="Rhea" id="RHEA:22648"/>
        <dbReference type="Rhea" id="RHEA-COMP:10725"/>
        <dbReference type="Rhea" id="RHEA-COMP:10726"/>
        <dbReference type="ChEBI" id="CHEBI:29950"/>
        <dbReference type="ChEBI" id="CHEBI:60344"/>
        <dbReference type="ChEBI" id="CHEBI:83739"/>
        <dbReference type="EC" id="4.4.1.17"/>
    </reaction>
    <physiologicalReaction direction="right-to-left" evidence="10">
        <dbReference type="Rhea" id="RHEA:22650"/>
    </physiologicalReaction>
</comment>
<dbReference type="InterPro" id="IPR000511">
    <property type="entry name" value="Holocyt_c/c1_synthase"/>
</dbReference>
<evidence type="ECO:0000256" key="4">
    <source>
        <dbReference type="ARBA" id="ARBA00022723"/>
    </source>
</evidence>
<organism evidence="13 14">
    <name type="scientific">Cordylochernes scorpioides</name>
    <dbReference type="NCBI Taxonomy" id="51811"/>
    <lineage>
        <taxon>Eukaryota</taxon>
        <taxon>Metazoa</taxon>
        <taxon>Ecdysozoa</taxon>
        <taxon>Arthropoda</taxon>
        <taxon>Chelicerata</taxon>
        <taxon>Arachnida</taxon>
        <taxon>Pseudoscorpiones</taxon>
        <taxon>Cheliferoidea</taxon>
        <taxon>Chernetidae</taxon>
        <taxon>Cordylochernes</taxon>
    </lineage>
</organism>
<reference evidence="13 14" key="1">
    <citation type="submission" date="2022-01" db="EMBL/GenBank/DDBJ databases">
        <title>A chromosomal length assembly of Cordylochernes scorpioides.</title>
        <authorList>
            <person name="Zeh D."/>
            <person name="Zeh J."/>
        </authorList>
    </citation>
    <scope>NUCLEOTIDE SEQUENCE [LARGE SCALE GENOMIC DNA]</scope>
    <source>
        <strain evidence="13">IN4F17</strain>
        <tissue evidence="13">Whole Body</tissue>
    </source>
</reference>
<dbReference type="Proteomes" id="UP001235939">
    <property type="component" value="Chromosome 03"/>
</dbReference>
<keyword evidence="8 11" id="KW-0472">Membrane</keyword>
<keyword evidence="4 11" id="KW-0479">Metal-binding</keyword>
<evidence type="ECO:0000313" key="14">
    <source>
        <dbReference type="Proteomes" id="UP001235939"/>
    </source>
</evidence>
<evidence type="ECO:0000256" key="10">
    <source>
        <dbReference type="ARBA" id="ARBA00023944"/>
    </source>
</evidence>
<keyword evidence="7 11" id="KW-0496">Mitochondrion</keyword>
<comment type="subcellular location">
    <subcellularLocation>
        <location evidence="1 11">Mitochondrion inner membrane</location>
    </subcellularLocation>
</comment>
<evidence type="ECO:0000256" key="12">
    <source>
        <dbReference type="SAM" id="MobiDB-lite"/>
    </source>
</evidence>
<dbReference type="PANTHER" id="PTHR12743:SF0">
    <property type="entry name" value="HOLOCYTOCHROME C-TYPE SYNTHASE"/>
    <property type="match status" value="1"/>
</dbReference>
<dbReference type="PANTHER" id="PTHR12743">
    <property type="entry name" value="CYTOCHROME C1 HEME LYASE"/>
    <property type="match status" value="1"/>
</dbReference>
<accession>A0ABY6K8W6</accession>
<dbReference type="PROSITE" id="PS00822">
    <property type="entry name" value="CYTO_HEME_LYASE_2"/>
    <property type="match status" value="1"/>
</dbReference>
<keyword evidence="3 11" id="KW-0349">Heme</keyword>
<dbReference type="EMBL" id="CP092865">
    <property type="protein sequence ID" value="UYV65254.1"/>
    <property type="molecule type" value="Genomic_DNA"/>
</dbReference>
<proteinExistence type="inferred from homology"/>
<dbReference type="Pfam" id="PF01265">
    <property type="entry name" value="Cyto_heme_lyase"/>
    <property type="match status" value="1"/>
</dbReference>
<keyword evidence="9 11" id="KW-0456">Lyase</keyword>
<evidence type="ECO:0000256" key="3">
    <source>
        <dbReference type="ARBA" id="ARBA00022617"/>
    </source>
</evidence>
<gene>
    <name evidence="13" type="ORF">LAZ67_3003722</name>
</gene>
<evidence type="ECO:0000256" key="1">
    <source>
        <dbReference type="ARBA" id="ARBA00004273"/>
    </source>
</evidence>
<evidence type="ECO:0000256" key="8">
    <source>
        <dbReference type="ARBA" id="ARBA00023136"/>
    </source>
</evidence>
<comment type="similarity">
    <text evidence="2 11">Belongs to the cytochrome c-type heme lyase family.</text>
</comment>
<evidence type="ECO:0000256" key="6">
    <source>
        <dbReference type="ARBA" id="ARBA00023004"/>
    </source>
</evidence>
<feature type="region of interest" description="Disordered" evidence="12">
    <location>
        <begin position="1"/>
        <end position="23"/>
    </location>
</feature>
<evidence type="ECO:0000256" key="7">
    <source>
        <dbReference type="ARBA" id="ARBA00023128"/>
    </source>
</evidence>